<feature type="domain" description="Protein kinase" evidence="4">
    <location>
        <begin position="67"/>
        <end position="328"/>
    </location>
</feature>
<dbReference type="OrthoDB" id="122279at2759"/>
<dbReference type="AlphaFoldDB" id="A0A166D0P8"/>
<dbReference type="InterPro" id="IPR011009">
    <property type="entry name" value="Kinase-like_dom_sf"/>
</dbReference>
<name>A0A166D0P8_9AGAM</name>
<dbReference type="STRING" id="436010.A0A166D0P8"/>
<dbReference type="InterPro" id="IPR051681">
    <property type="entry name" value="Ser/Thr_Kinases-Pseudokinases"/>
</dbReference>
<evidence type="ECO:0000259" key="4">
    <source>
        <dbReference type="PROSITE" id="PS50011"/>
    </source>
</evidence>
<reference evidence="5 6" key="1">
    <citation type="journal article" date="2016" name="Mol. Biol. Evol.">
        <title>Comparative Genomics of Early-Diverging Mushroom-Forming Fungi Provides Insights into the Origins of Lignocellulose Decay Capabilities.</title>
        <authorList>
            <person name="Nagy L.G."/>
            <person name="Riley R."/>
            <person name="Tritt A."/>
            <person name="Adam C."/>
            <person name="Daum C."/>
            <person name="Floudas D."/>
            <person name="Sun H."/>
            <person name="Yadav J.S."/>
            <person name="Pangilinan J."/>
            <person name="Larsson K.H."/>
            <person name="Matsuura K."/>
            <person name="Barry K."/>
            <person name="Labutti K."/>
            <person name="Kuo R."/>
            <person name="Ohm R.A."/>
            <person name="Bhattacharya S.S."/>
            <person name="Shirouzu T."/>
            <person name="Yoshinaga Y."/>
            <person name="Martin F.M."/>
            <person name="Grigoriev I.V."/>
            <person name="Hibbett D.S."/>
        </authorList>
    </citation>
    <scope>NUCLEOTIDE SEQUENCE [LARGE SCALE GENOMIC DNA]</scope>
    <source>
        <strain evidence="5 6">CBS 109695</strain>
    </source>
</reference>
<dbReference type="PROSITE" id="PS00108">
    <property type="entry name" value="PROTEIN_KINASE_ST"/>
    <property type="match status" value="1"/>
</dbReference>
<dbReference type="InterPro" id="IPR001245">
    <property type="entry name" value="Ser-Thr/Tyr_kinase_cat_dom"/>
</dbReference>
<protein>
    <submittedName>
        <fullName evidence="5">Kinase-like protein</fullName>
    </submittedName>
</protein>
<sequence length="431" mass="48091">MLVVNNAGYKRLIKRHDEAAQVLVNVLQARLDYSIEPAFKPRHRKALIKLSEQSQRYPECLLLEDITISQDPVEGGSFGEVFKGDMAGCLIAVKVLRVYQKSKMDKILKSFSREAVMWRQLSHPNVLPFYGVFANSPRLCLVSPWMQNGNLSNFLSEIAPEIDCVPLAIDVAKGLEYLHSQNVLHADLKCGNVLVSDARRACLADFGLSVAQDTHSVLITAASTRAAGGTLAWTAPELLLNDTKRPDKACDVYSFSLMFSGCVPFQGKSGPQVIINMSQGRRPERPVDPRSHRRGLTDDIWDIIATCWHQRPEERLTAGHAVRCLSTLPNRPPDNRPEGPFNIPPQSRALSRQAQHPFSILQMIYEQDSMGVPLIPGSISQIFGLTDWWDSIPIVAERPVSEEVNVRLEDFSPVWGEPVTRRDAEGDTMMG</sequence>
<dbReference type="InterPro" id="IPR000719">
    <property type="entry name" value="Prot_kinase_dom"/>
</dbReference>
<dbReference type="PRINTS" id="PR00109">
    <property type="entry name" value="TYRKINASE"/>
</dbReference>
<organism evidence="5 6">
    <name type="scientific">Athelia psychrophila</name>
    <dbReference type="NCBI Taxonomy" id="1759441"/>
    <lineage>
        <taxon>Eukaryota</taxon>
        <taxon>Fungi</taxon>
        <taxon>Dikarya</taxon>
        <taxon>Basidiomycota</taxon>
        <taxon>Agaricomycotina</taxon>
        <taxon>Agaricomycetes</taxon>
        <taxon>Agaricomycetidae</taxon>
        <taxon>Atheliales</taxon>
        <taxon>Atheliaceae</taxon>
        <taxon>Athelia</taxon>
    </lineage>
</organism>
<keyword evidence="6" id="KW-1185">Reference proteome</keyword>
<dbReference type="Gene3D" id="1.10.510.10">
    <property type="entry name" value="Transferase(Phosphotransferase) domain 1"/>
    <property type="match status" value="1"/>
</dbReference>
<dbReference type="SMART" id="SM00220">
    <property type="entry name" value="S_TKc"/>
    <property type="match status" value="1"/>
</dbReference>
<dbReference type="GO" id="GO:0097527">
    <property type="term" value="P:necroptotic signaling pathway"/>
    <property type="evidence" value="ECO:0007669"/>
    <property type="project" value="TreeGrafter"/>
</dbReference>
<dbReference type="PANTHER" id="PTHR44329">
    <property type="entry name" value="SERINE/THREONINE-PROTEIN KINASE TNNI3K-RELATED"/>
    <property type="match status" value="1"/>
</dbReference>
<dbReference type="GO" id="GO:0004672">
    <property type="term" value="F:protein kinase activity"/>
    <property type="evidence" value="ECO:0007669"/>
    <property type="project" value="InterPro"/>
</dbReference>
<evidence type="ECO:0000313" key="5">
    <source>
        <dbReference type="EMBL" id="KZP14194.1"/>
    </source>
</evidence>
<proteinExistence type="predicted"/>
<evidence type="ECO:0000256" key="2">
    <source>
        <dbReference type="ARBA" id="ARBA00022840"/>
    </source>
</evidence>
<dbReference type="PROSITE" id="PS50011">
    <property type="entry name" value="PROTEIN_KINASE_DOM"/>
    <property type="match status" value="1"/>
</dbReference>
<keyword evidence="1" id="KW-0547">Nucleotide-binding</keyword>
<keyword evidence="2" id="KW-0067">ATP-binding</keyword>
<dbReference type="GO" id="GO:0005524">
    <property type="term" value="F:ATP binding"/>
    <property type="evidence" value="ECO:0007669"/>
    <property type="project" value="UniProtKB-KW"/>
</dbReference>
<dbReference type="SUPFAM" id="SSF56112">
    <property type="entry name" value="Protein kinase-like (PK-like)"/>
    <property type="match status" value="1"/>
</dbReference>
<evidence type="ECO:0000256" key="3">
    <source>
        <dbReference type="SAM" id="MobiDB-lite"/>
    </source>
</evidence>
<dbReference type="PANTHER" id="PTHR44329:SF298">
    <property type="entry name" value="MIXED LINEAGE KINASE DOMAIN-LIKE PROTEIN"/>
    <property type="match status" value="1"/>
</dbReference>
<dbReference type="EMBL" id="KV417621">
    <property type="protein sequence ID" value="KZP14194.1"/>
    <property type="molecule type" value="Genomic_DNA"/>
</dbReference>
<dbReference type="Pfam" id="PF07714">
    <property type="entry name" value="PK_Tyr_Ser-Thr"/>
    <property type="match status" value="1"/>
</dbReference>
<feature type="region of interest" description="Disordered" evidence="3">
    <location>
        <begin position="328"/>
        <end position="349"/>
    </location>
</feature>
<evidence type="ECO:0000313" key="6">
    <source>
        <dbReference type="Proteomes" id="UP000076532"/>
    </source>
</evidence>
<dbReference type="Proteomes" id="UP000076532">
    <property type="component" value="Unassembled WGS sequence"/>
</dbReference>
<evidence type="ECO:0000256" key="1">
    <source>
        <dbReference type="ARBA" id="ARBA00022741"/>
    </source>
</evidence>
<accession>A0A166D0P8</accession>
<gene>
    <name evidence="5" type="ORF">FIBSPDRAFT_834287</name>
</gene>
<dbReference type="InterPro" id="IPR008271">
    <property type="entry name" value="Ser/Thr_kinase_AS"/>
</dbReference>